<dbReference type="FunFam" id="1.20.58.1040:FF:000001">
    <property type="entry name" value="Glucan endo-1,3-beta-glucosidase 4"/>
    <property type="match status" value="1"/>
</dbReference>
<dbReference type="Gene3D" id="1.20.58.1040">
    <property type="match status" value="1"/>
</dbReference>
<comment type="caution">
    <text evidence="9">The sequence shown here is derived from an EMBL/GenBank/DDBJ whole genome shotgun (WGS) entry which is preliminary data.</text>
</comment>
<evidence type="ECO:0000259" key="8">
    <source>
        <dbReference type="SMART" id="SM00768"/>
    </source>
</evidence>
<keyword evidence="3" id="KW-0449">Lipoprotein</keyword>
<dbReference type="SMART" id="SM00768">
    <property type="entry name" value="X8"/>
    <property type="match status" value="1"/>
</dbReference>
<dbReference type="GO" id="GO:0098552">
    <property type="term" value="C:side of membrane"/>
    <property type="evidence" value="ECO:0007669"/>
    <property type="project" value="UniProtKB-KW"/>
</dbReference>
<dbReference type="PANTHER" id="PTHR31044:SF52">
    <property type="entry name" value="OS01G0631500 PROTEIN"/>
    <property type="match status" value="1"/>
</dbReference>
<dbReference type="Pfam" id="PF07983">
    <property type="entry name" value="X8"/>
    <property type="match status" value="1"/>
</dbReference>
<keyword evidence="3" id="KW-0336">GPI-anchor</keyword>
<dbReference type="PANTHER" id="PTHR31044">
    <property type="entry name" value="BETA-1,3 GLUCANASE"/>
    <property type="match status" value="1"/>
</dbReference>
<evidence type="ECO:0000256" key="1">
    <source>
        <dbReference type="ARBA" id="ARBA00004609"/>
    </source>
</evidence>
<gene>
    <name evidence="9" type="ORF">KP509_16G030300</name>
</gene>
<keyword evidence="5" id="KW-0472">Membrane</keyword>
<organism evidence="9 10">
    <name type="scientific">Ceratopteris richardii</name>
    <name type="common">Triangle waterfern</name>
    <dbReference type="NCBI Taxonomy" id="49495"/>
    <lineage>
        <taxon>Eukaryota</taxon>
        <taxon>Viridiplantae</taxon>
        <taxon>Streptophyta</taxon>
        <taxon>Embryophyta</taxon>
        <taxon>Tracheophyta</taxon>
        <taxon>Polypodiopsida</taxon>
        <taxon>Polypodiidae</taxon>
        <taxon>Polypodiales</taxon>
        <taxon>Pteridineae</taxon>
        <taxon>Pteridaceae</taxon>
        <taxon>Parkerioideae</taxon>
        <taxon>Ceratopteris</taxon>
    </lineage>
</organism>
<dbReference type="GO" id="GO:0009506">
    <property type="term" value="C:plasmodesma"/>
    <property type="evidence" value="ECO:0007669"/>
    <property type="project" value="UniProtKB-ARBA"/>
</dbReference>
<accession>A0A8T2T0P8</accession>
<dbReference type="GO" id="GO:0005886">
    <property type="term" value="C:plasma membrane"/>
    <property type="evidence" value="ECO:0007669"/>
    <property type="project" value="UniProtKB-SubCell"/>
</dbReference>
<protein>
    <recommendedName>
        <fullName evidence="8">X8 domain-containing protein</fullName>
    </recommendedName>
</protein>
<dbReference type="OrthoDB" id="2019109at2759"/>
<reference evidence="9" key="1">
    <citation type="submission" date="2021-08" db="EMBL/GenBank/DDBJ databases">
        <title>WGS assembly of Ceratopteris richardii.</title>
        <authorList>
            <person name="Marchant D.B."/>
            <person name="Chen G."/>
            <person name="Jenkins J."/>
            <person name="Shu S."/>
            <person name="Leebens-Mack J."/>
            <person name="Grimwood J."/>
            <person name="Schmutz J."/>
            <person name="Soltis P."/>
            <person name="Soltis D."/>
            <person name="Chen Z.-H."/>
        </authorList>
    </citation>
    <scope>NUCLEOTIDE SEQUENCE</scope>
    <source>
        <strain evidence="9">Whitten #5841</strain>
        <tissue evidence="9">Leaf</tissue>
    </source>
</reference>
<dbReference type="AlphaFoldDB" id="A0A8T2T0P8"/>
<evidence type="ECO:0000256" key="7">
    <source>
        <dbReference type="ARBA" id="ARBA00023180"/>
    </source>
</evidence>
<dbReference type="InterPro" id="IPR012946">
    <property type="entry name" value="X8"/>
</dbReference>
<dbReference type="InterPro" id="IPR044788">
    <property type="entry name" value="X8_dom_prot"/>
</dbReference>
<evidence type="ECO:0000313" key="10">
    <source>
        <dbReference type="Proteomes" id="UP000825935"/>
    </source>
</evidence>
<dbReference type="EMBL" id="CM035421">
    <property type="protein sequence ID" value="KAH7387563.1"/>
    <property type="molecule type" value="Genomic_DNA"/>
</dbReference>
<keyword evidence="7" id="KW-0325">Glycoprotein</keyword>
<name>A0A8T2T0P8_CERRI</name>
<feature type="domain" description="X8" evidence="8">
    <location>
        <begin position="46"/>
        <end position="135"/>
    </location>
</feature>
<evidence type="ECO:0000256" key="5">
    <source>
        <dbReference type="ARBA" id="ARBA00023136"/>
    </source>
</evidence>
<evidence type="ECO:0000256" key="6">
    <source>
        <dbReference type="ARBA" id="ARBA00023157"/>
    </source>
</evidence>
<keyword evidence="6" id="KW-1015">Disulfide bond</keyword>
<keyword evidence="10" id="KW-1185">Reference proteome</keyword>
<proteinExistence type="predicted"/>
<evidence type="ECO:0000256" key="4">
    <source>
        <dbReference type="ARBA" id="ARBA00022729"/>
    </source>
</evidence>
<evidence type="ECO:0000256" key="2">
    <source>
        <dbReference type="ARBA" id="ARBA00022475"/>
    </source>
</evidence>
<keyword evidence="4" id="KW-0732">Signal</keyword>
<dbReference type="Proteomes" id="UP000825935">
    <property type="component" value="Chromosome 16"/>
</dbReference>
<comment type="subcellular location">
    <subcellularLocation>
        <location evidence="1">Cell membrane</location>
        <topology evidence="1">Lipid-anchor</topology>
        <topology evidence="1">GPI-anchor</topology>
    </subcellularLocation>
</comment>
<sequence length="183" mass="19505">MESSKATKLPVAAFVVFGLWVLASPGTWWQWCNANVDERQTAGAGTWCVARDDVGTAELQAALDWACGQGSEQGNVNCEEVLQGGTCFTPDTLVAHASYIFNLYFQNFNQGSGTCDFAGCARYTNDDPSFGPCTYPSTPTNSFLAGGNVSRSDPSSNGIIKQNSDLPLLLIIPSIVLTMLVSS</sequence>
<keyword evidence="2" id="KW-1003">Cell membrane</keyword>
<evidence type="ECO:0000313" key="9">
    <source>
        <dbReference type="EMBL" id="KAH7387563.1"/>
    </source>
</evidence>
<evidence type="ECO:0000256" key="3">
    <source>
        <dbReference type="ARBA" id="ARBA00022622"/>
    </source>
</evidence>